<organism evidence="2 3">
    <name type="scientific">Mycena maculata</name>
    <dbReference type="NCBI Taxonomy" id="230809"/>
    <lineage>
        <taxon>Eukaryota</taxon>
        <taxon>Fungi</taxon>
        <taxon>Dikarya</taxon>
        <taxon>Basidiomycota</taxon>
        <taxon>Agaricomycotina</taxon>
        <taxon>Agaricomycetes</taxon>
        <taxon>Agaricomycetidae</taxon>
        <taxon>Agaricales</taxon>
        <taxon>Marasmiineae</taxon>
        <taxon>Mycenaceae</taxon>
        <taxon>Mycena</taxon>
    </lineage>
</organism>
<keyword evidence="3" id="KW-1185">Reference proteome</keyword>
<dbReference type="InterPro" id="IPR010721">
    <property type="entry name" value="UstE-like"/>
</dbReference>
<dbReference type="Gene3D" id="1.20.120.1630">
    <property type="match status" value="1"/>
</dbReference>
<evidence type="ECO:0000313" key="2">
    <source>
        <dbReference type="EMBL" id="KAJ7730704.1"/>
    </source>
</evidence>
<name>A0AAD7HY63_9AGAR</name>
<evidence type="ECO:0000313" key="3">
    <source>
        <dbReference type="Proteomes" id="UP001215280"/>
    </source>
</evidence>
<comment type="caution">
    <text evidence="2">The sequence shown here is derived from an EMBL/GenBank/DDBJ whole genome shotgun (WGS) entry which is preliminary data.</text>
</comment>
<protein>
    <recommendedName>
        <fullName evidence="4">Steroid 5-alpha reductase C-terminal domain-containing protein</fullName>
    </recommendedName>
</protein>
<dbReference type="AlphaFoldDB" id="A0AAD7HY63"/>
<accession>A0AAD7HY63</accession>
<dbReference type="Proteomes" id="UP001215280">
    <property type="component" value="Unassembled WGS sequence"/>
</dbReference>
<proteinExistence type="predicted"/>
<gene>
    <name evidence="2" type="ORF">DFH07DRAFT_848585</name>
</gene>
<dbReference type="GO" id="GO:0016020">
    <property type="term" value="C:membrane"/>
    <property type="evidence" value="ECO:0007669"/>
    <property type="project" value="TreeGrafter"/>
</dbReference>
<dbReference type="PROSITE" id="PS50244">
    <property type="entry name" value="S5A_REDUCTASE"/>
    <property type="match status" value="1"/>
</dbReference>
<dbReference type="EMBL" id="JARJLG010000188">
    <property type="protein sequence ID" value="KAJ7730704.1"/>
    <property type="molecule type" value="Genomic_DNA"/>
</dbReference>
<dbReference type="PANTHER" id="PTHR32251">
    <property type="entry name" value="3-OXO-5-ALPHA-STEROID 4-DEHYDROGENASE"/>
    <property type="match status" value="1"/>
</dbReference>
<reference evidence="2" key="1">
    <citation type="submission" date="2023-03" db="EMBL/GenBank/DDBJ databases">
        <title>Massive genome expansion in bonnet fungi (Mycena s.s.) driven by repeated elements and novel gene families across ecological guilds.</title>
        <authorList>
            <consortium name="Lawrence Berkeley National Laboratory"/>
            <person name="Harder C.B."/>
            <person name="Miyauchi S."/>
            <person name="Viragh M."/>
            <person name="Kuo A."/>
            <person name="Thoen E."/>
            <person name="Andreopoulos B."/>
            <person name="Lu D."/>
            <person name="Skrede I."/>
            <person name="Drula E."/>
            <person name="Henrissat B."/>
            <person name="Morin E."/>
            <person name="Kohler A."/>
            <person name="Barry K."/>
            <person name="LaButti K."/>
            <person name="Morin E."/>
            <person name="Salamov A."/>
            <person name="Lipzen A."/>
            <person name="Mereny Z."/>
            <person name="Hegedus B."/>
            <person name="Baldrian P."/>
            <person name="Stursova M."/>
            <person name="Weitz H."/>
            <person name="Taylor A."/>
            <person name="Grigoriev I.V."/>
            <person name="Nagy L.G."/>
            <person name="Martin F."/>
            <person name="Kauserud H."/>
        </authorList>
    </citation>
    <scope>NUCLEOTIDE SEQUENCE</scope>
    <source>
        <strain evidence="2">CBHHK188m</strain>
    </source>
</reference>
<evidence type="ECO:0008006" key="4">
    <source>
        <dbReference type="Google" id="ProtNLM"/>
    </source>
</evidence>
<evidence type="ECO:0000256" key="1">
    <source>
        <dbReference type="SAM" id="MobiDB-lite"/>
    </source>
</evidence>
<dbReference type="PANTHER" id="PTHR32251:SF15">
    <property type="entry name" value="3-OXO-5-ALPHA-STEROID 4-DEHYDROGENASE (DUF1295)"/>
    <property type="match status" value="1"/>
</dbReference>
<dbReference type="Pfam" id="PF06966">
    <property type="entry name" value="DUF1295"/>
    <property type="match status" value="1"/>
</dbReference>
<feature type="region of interest" description="Disordered" evidence="1">
    <location>
        <begin position="1"/>
        <end position="20"/>
    </location>
</feature>
<sequence length="272" mass="29319">MASNEKPIPEPRPEVSGHLSHLRGTPVASIAGIATFALGRLSDAPLQYLMFTEGWAVKGLTAVGLRASNLLVSAGPGIGDLGPIPSLLTGMYAVAGLRHAYWVLFTNDYNWPITTASQVILYNSVVNTINTFVAVNALTSAPYPILGSFTDCIGWKQYAGLGIFAIGIAMETIAEESRRQFKKNPKNKGKIDDTGLWSFVRHPNYLGYTLWRTGITLATGSLGATAALTALQILGFRNGGIPGITNWMSAKYGKQWDDYTKRVPYALIPGIL</sequence>